<protein>
    <submittedName>
        <fullName evidence="2">Putative membrane protein</fullName>
    </submittedName>
</protein>
<evidence type="ECO:0000256" key="1">
    <source>
        <dbReference type="SAM" id="Phobius"/>
    </source>
</evidence>
<dbReference type="AlphaFoldDB" id="A0A1L3NLP4"/>
<keyword evidence="1" id="KW-0812">Transmembrane</keyword>
<sequence>MGLLIESIVLCLIFFMICFLGTGNDEKNIKSFESYPDEIQSIIINNDRLKNKIVTKRAYMSFIYNVFIFSIVLFLCGFIIRTNSWKQNFFNILILGEVLNAFDFFFIDMIWWRNTERVRFKGTEKLDSVYKNPKKHIRSFLKGIVVFVIVALIDTIILFFI</sequence>
<evidence type="ECO:0000313" key="2">
    <source>
        <dbReference type="EMBL" id="APH16981.1"/>
    </source>
</evidence>
<evidence type="ECO:0000313" key="3">
    <source>
        <dbReference type="Proteomes" id="UP000182204"/>
    </source>
</evidence>
<feature type="transmembrane region" description="Helical" evidence="1">
    <location>
        <begin position="58"/>
        <end position="80"/>
    </location>
</feature>
<dbReference type="Proteomes" id="UP000182204">
    <property type="component" value="Chromosome"/>
</dbReference>
<proteinExistence type="predicted"/>
<keyword evidence="1" id="KW-0472">Membrane</keyword>
<feature type="transmembrane region" description="Helical" evidence="1">
    <location>
        <begin position="6"/>
        <end position="23"/>
    </location>
</feature>
<feature type="transmembrane region" description="Helical" evidence="1">
    <location>
        <begin position="92"/>
        <end position="112"/>
    </location>
</feature>
<dbReference type="RefSeq" id="WP_072584981.1">
    <property type="nucleotide sequence ID" value="NZ_CP013243.1"/>
</dbReference>
<dbReference type="EMBL" id="CP013243">
    <property type="protein sequence ID" value="APH16981.1"/>
    <property type="molecule type" value="Genomic_DNA"/>
</dbReference>
<organism evidence="2 3">
    <name type="scientific">Clostridium sporogenes</name>
    <dbReference type="NCBI Taxonomy" id="1509"/>
    <lineage>
        <taxon>Bacteria</taxon>
        <taxon>Bacillati</taxon>
        <taxon>Bacillota</taxon>
        <taxon>Clostridia</taxon>
        <taxon>Eubacteriales</taxon>
        <taxon>Clostridiaceae</taxon>
        <taxon>Clostridium</taxon>
    </lineage>
</organism>
<gene>
    <name evidence="2" type="ORF">NPD5_1126</name>
</gene>
<feature type="transmembrane region" description="Helical" evidence="1">
    <location>
        <begin position="140"/>
        <end position="160"/>
    </location>
</feature>
<name>A0A1L3NLP4_CLOSG</name>
<keyword evidence="1" id="KW-1133">Transmembrane helix</keyword>
<reference evidence="2 3" key="1">
    <citation type="submission" date="2015-11" db="EMBL/GenBank/DDBJ databases">
        <authorList>
            <person name="Hill K.K."/>
            <person name="Shirey T.B."/>
            <person name="Raphael B."/>
            <person name="Daligault H.E."/>
            <person name="Davenport K.W."/>
            <person name="Bruce D.C."/>
            <person name="Foley B.T."/>
            <person name="Johnson S.L."/>
        </authorList>
    </citation>
    <scope>NUCLEOTIDE SEQUENCE [LARGE SCALE GENOMIC DNA]</scope>
    <source>
        <strain evidence="2 3">CDC_1632</strain>
    </source>
</reference>
<accession>A0A1L3NLP4</accession>